<organism evidence="1 2">
    <name type="scientific">Brassica carinata</name>
    <name type="common">Ethiopian mustard</name>
    <name type="synonym">Abyssinian cabbage</name>
    <dbReference type="NCBI Taxonomy" id="52824"/>
    <lineage>
        <taxon>Eukaryota</taxon>
        <taxon>Viridiplantae</taxon>
        <taxon>Streptophyta</taxon>
        <taxon>Embryophyta</taxon>
        <taxon>Tracheophyta</taxon>
        <taxon>Spermatophyta</taxon>
        <taxon>Magnoliopsida</taxon>
        <taxon>eudicotyledons</taxon>
        <taxon>Gunneridae</taxon>
        <taxon>Pentapetalae</taxon>
        <taxon>rosids</taxon>
        <taxon>malvids</taxon>
        <taxon>Brassicales</taxon>
        <taxon>Brassicaceae</taxon>
        <taxon>Brassiceae</taxon>
        <taxon>Brassica</taxon>
    </lineage>
</organism>
<name>A0A8X7V336_BRACI</name>
<proteinExistence type="predicted"/>
<evidence type="ECO:0000313" key="1">
    <source>
        <dbReference type="EMBL" id="KAG2299311.1"/>
    </source>
</evidence>
<dbReference type="AlphaFoldDB" id="A0A8X7V336"/>
<evidence type="ECO:0000313" key="2">
    <source>
        <dbReference type="Proteomes" id="UP000886595"/>
    </source>
</evidence>
<keyword evidence="2" id="KW-1185">Reference proteome</keyword>
<comment type="caution">
    <text evidence="1">The sequence shown here is derived from an EMBL/GenBank/DDBJ whole genome shotgun (WGS) entry which is preliminary data.</text>
</comment>
<gene>
    <name evidence="1" type="ORF">Bca52824_035783</name>
</gene>
<accession>A0A8X7V336</accession>
<dbReference type="Proteomes" id="UP000886595">
    <property type="component" value="Unassembled WGS sequence"/>
</dbReference>
<dbReference type="OrthoDB" id="10560009at2759"/>
<sequence>MFRLQNSQWFLCLKWLSPFAPWREAHSGDGFIALYLLGEGRFPEARAMDRLGQKASVAMASLRHAMGTICKPD</sequence>
<protein>
    <submittedName>
        <fullName evidence="1">Uncharacterized protein</fullName>
    </submittedName>
</protein>
<reference evidence="1 2" key="1">
    <citation type="submission" date="2020-02" db="EMBL/GenBank/DDBJ databases">
        <authorList>
            <person name="Ma Q."/>
            <person name="Huang Y."/>
            <person name="Song X."/>
            <person name="Pei D."/>
        </authorList>
    </citation>
    <scope>NUCLEOTIDE SEQUENCE [LARGE SCALE GENOMIC DNA]</scope>
    <source>
        <strain evidence="1">Sxm20200214</strain>
        <tissue evidence="1">Leaf</tissue>
    </source>
</reference>
<dbReference type="EMBL" id="JAAMPC010000008">
    <property type="protein sequence ID" value="KAG2299311.1"/>
    <property type="molecule type" value="Genomic_DNA"/>
</dbReference>